<feature type="compositionally biased region" description="Pro residues" evidence="2">
    <location>
        <begin position="108"/>
        <end position="119"/>
    </location>
</feature>
<dbReference type="EMBL" id="JAINUG010000007">
    <property type="protein sequence ID" value="KAJ8416287.1"/>
    <property type="molecule type" value="Genomic_DNA"/>
</dbReference>
<dbReference type="Proteomes" id="UP001221898">
    <property type="component" value="Unassembled WGS sequence"/>
</dbReference>
<sequence length="276" mass="32064">MERCHCLIKRGRDSSGPGRTKIHKLGLSFLSKRASYYKYKSKSKPKTPVRLMTSSAARKIRDQWRINKRIQREILRRTNEIMNDSPVSMNESNLEDPQLEPQPREPNEPQPHPPQPSEPNEPQENAQPLASSTPERNNSNTSKRFAKLKKEKTQLKDEIVKLKRQIAQSNKKSAKLRKHLKRANKTKVVSENHMPRGAKQLAALKRAQVRRFLCRDENSRLLPGKKDKEKVQRRVLQKTLKELQCAIQQRNRKGTHTVIQTVFTLASFLCNRTKNK</sequence>
<name>A0AAD7T988_9TELE</name>
<organism evidence="3 4">
    <name type="scientific">Aldrovandia affinis</name>
    <dbReference type="NCBI Taxonomy" id="143900"/>
    <lineage>
        <taxon>Eukaryota</taxon>
        <taxon>Metazoa</taxon>
        <taxon>Chordata</taxon>
        <taxon>Craniata</taxon>
        <taxon>Vertebrata</taxon>
        <taxon>Euteleostomi</taxon>
        <taxon>Actinopterygii</taxon>
        <taxon>Neopterygii</taxon>
        <taxon>Teleostei</taxon>
        <taxon>Notacanthiformes</taxon>
        <taxon>Halosauridae</taxon>
        <taxon>Aldrovandia</taxon>
    </lineage>
</organism>
<feature type="region of interest" description="Disordered" evidence="2">
    <location>
        <begin position="81"/>
        <end position="150"/>
    </location>
</feature>
<evidence type="ECO:0000313" key="4">
    <source>
        <dbReference type="Proteomes" id="UP001221898"/>
    </source>
</evidence>
<keyword evidence="1" id="KW-0175">Coiled coil</keyword>
<gene>
    <name evidence="3" type="ORF">AAFF_G00383090</name>
</gene>
<feature type="compositionally biased region" description="Polar residues" evidence="2">
    <location>
        <begin position="129"/>
        <end position="143"/>
    </location>
</feature>
<feature type="compositionally biased region" description="Polar residues" evidence="2">
    <location>
        <begin position="81"/>
        <end position="92"/>
    </location>
</feature>
<evidence type="ECO:0000256" key="1">
    <source>
        <dbReference type="SAM" id="Coils"/>
    </source>
</evidence>
<comment type="caution">
    <text evidence="3">The sequence shown here is derived from an EMBL/GenBank/DDBJ whole genome shotgun (WGS) entry which is preliminary data.</text>
</comment>
<reference evidence="3" key="1">
    <citation type="journal article" date="2023" name="Science">
        <title>Genome structures resolve the early diversification of teleost fishes.</title>
        <authorList>
            <person name="Parey E."/>
            <person name="Louis A."/>
            <person name="Montfort J."/>
            <person name="Bouchez O."/>
            <person name="Roques C."/>
            <person name="Iampietro C."/>
            <person name="Lluch J."/>
            <person name="Castinel A."/>
            <person name="Donnadieu C."/>
            <person name="Desvignes T."/>
            <person name="Floi Bucao C."/>
            <person name="Jouanno E."/>
            <person name="Wen M."/>
            <person name="Mejri S."/>
            <person name="Dirks R."/>
            <person name="Jansen H."/>
            <person name="Henkel C."/>
            <person name="Chen W.J."/>
            <person name="Zahm M."/>
            <person name="Cabau C."/>
            <person name="Klopp C."/>
            <person name="Thompson A.W."/>
            <person name="Robinson-Rechavi M."/>
            <person name="Braasch I."/>
            <person name="Lecointre G."/>
            <person name="Bobe J."/>
            <person name="Postlethwait J.H."/>
            <person name="Berthelot C."/>
            <person name="Roest Crollius H."/>
            <person name="Guiguen Y."/>
        </authorList>
    </citation>
    <scope>NUCLEOTIDE SEQUENCE</scope>
    <source>
        <strain evidence="3">NC1722</strain>
    </source>
</reference>
<protein>
    <submittedName>
        <fullName evidence="3">Uncharacterized protein</fullName>
    </submittedName>
</protein>
<proteinExistence type="predicted"/>
<evidence type="ECO:0000256" key="2">
    <source>
        <dbReference type="SAM" id="MobiDB-lite"/>
    </source>
</evidence>
<feature type="coiled-coil region" evidence="1">
    <location>
        <begin position="226"/>
        <end position="253"/>
    </location>
</feature>
<keyword evidence="4" id="KW-1185">Reference proteome</keyword>
<evidence type="ECO:0000313" key="3">
    <source>
        <dbReference type="EMBL" id="KAJ8416287.1"/>
    </source>
</evidence>
<accession>A0AAD7T988</accession>
<feature type="compositionally biased region" description="Basic residues" evidence="2">
    <location>
        <begin position="172"/>
        <end position="185"/>
    </location>
</feature>
<feature type="region of interest" description="Disordered" evidence="2">
    <location>
        <begin position="166"/>
        <end position="190"/>
    </location>
</feature>
<dbReference type="AlphaFoldDB" id="A0AAD7T988"/>